<dbReference type="Proteomes" id="UP000752297">
    <property type="component" value="Unassembled WGS sequence"/>
</dbReference>
<protein>
    <submittedName>
        <fullName evidence="1">Uncharacterized protein</fullName>
    </submittedName>
</protein>
<dbReference type="AlphaFoldDB" id="A0A949UU09"/>
<reference evidence="1 2" key="1">
    <citation type="submission" date="2021-06" db="EMBL/GenBank/DDBJ databases">
        <title>Falsochrobactrum tianjin sp.nov., a new petroleum-degrading bacteria isolated from oily soils.</title>
        <authorList>
            <person name="Chen G."/>
            <person name="Chen H."/>
            <person name="Tian J."/>
            <person name="Qing J."/>
            <person name="Zhong L."/>
            <person name="Ma W."/>
            <person name="Song Y."/>
            <person name="Cui X."/>
            <person name="Yan B."/>
        </authorList>
    </citation>
    <scope>NUCLEOTIDE SEQUENCE [LARGE SCALE GENOMIC DNA]</scope>
    <source>
        <strain evidence="1 2">TDYN1</strain>
    </source>
</reference>
<proteinExistence type="predicted"/>
<comment type="caution">
    <text evidence="1">The sequence shown here is derived from an EMBL/GenBank/DDBJ whole genome shotgun (WGS) entry which is preliminary data.</text>
</comment>
<keyword evidence="2" id="KW-1185">Reference proteome</keyword>
<evidence type="ECO:0000313" key="2">
    <source>
        <dbReference type="Proteomes" id="UP000752297"/>
    </source>
</evidence>
<name>A0A949UU09_9HYPH</name>
<organism evidence="1 2">
    <name type="scientific">Falsochrobactrum tianjinense</name>
    <dbReference type="NCBI Taxonomy" id="2706015"/>
    <lineage>
        <taxon>Bacteria</taxon>
        <taxon>Pseudomonadati</taxon>
        <taxon>Pseudomonadota</taxon>
        <taxon>Alphaproteobacteria</taxon>
        <taxon>Hyphomicrobiales</taxon>
        <taxon>Brucellaceae</taxon>
        <taxon>Falsochrobactrum</taxon>
    </lineage>
</organism>
<sequence length="58" mass="6783">MDQRQATHKETLAYLEEMLEELVKLARTTDCHLLVYMIDMALQEARDNSTSQPDKPFI</sequence>
<accession>A0A949UU09</accession>
<gene>
    <name evidence="1" type="ORF">KUG47_07330</name>
</gene>
<dbReference type="EMBL" id="JAHRVA010000002">
    <property type="protein sequence ID" value="MBV2143307.1"/>
    <property type="molecule type" value="Genomic_DNA"/>
</dbReference>
<evidence type="ECO:0000313" key="1">
    <source>
        <dbReference type="EMBL" id="MBV2143307.1"/>
    </source>
</evidence>
<dbReference type="RefSeq" id="WP_217677291.1">
    <property type="nucleotide sequence ID" value="NZ_JAHRVA010000002.1"/>
</dbReference>